<accession>A0A6L6J8Q2</accession>
<dbReference type="InterPro" id="IPR021466">
    <property type="entry name" value="Put_rhamnosyl_transferase"/>
</dbReference>
<evidence type="ECO:0000313" key="1">
    <source>
        <dbReference type="EMBL" id="MTH77545.1"/>
    </source>
</evidence>
<dbReference type="RefSeq" id="WP_155094883.1">
    <property type="nucleotide sequence ID" value="NZ_WMIE01000002.1"/>
</dbReference>
<reference evidence="1 2" key="1">
    <citation type="submission" date="2019-11" db="EMBL/GenBank/DDBJ databases">
        <authorList>
            <person name="Dong K."/>
        </authorList>
    </citation>
    <scope>NUCLEOTIDE SEQUENCE [LARGE SCALE GENOMIC DNA]</scope>
    <source>
        <strain evidence="1 2">NBRC 111993</strain>
    </source>
</reference>
<keyword evidence="2" id="KW-1185">Reference proteome</keyword>
<protein>
    <submittedName>
        <fullName evidence="1">Uncharacterized protein</fullName>
    </submittedName>
</protein>
<name>A0A6L6J8Q2_9RHOB</name>
<comment type="caution">
    <text evidence="1">The sequence shown here is derived from an EMBL/GenBank/DDBJ whole genome shotgun (WGS) entry which is preliminary data.</text>
</comment>
<dbReference type="Proteomes" id="UP000478183">
    <property type="component" value="Unassembled WGS sequence"/>
</dbReference>
<dbReference type="OrthoDB" id="7874906at2"/>
<dbReference type="EMBL" id="WMIE01000002">
    <property type="protein sequence ID" value="MTH77545.1"/>
    <property type="molecule type" value="Genomic_DNA"/>
</dbReference>
<dbReference type="AlphaFoldDB" id="A0A6L6J8Q2"/>
<evidence type="ECO:0000313" key="2">
    <source>
        <dbReference type="Proteomes" id="UP000478183"/>
    </source>
</evidence>
<dbReference type="Pfam" id="PF11316">
    <property type="entry name" value="Rhamno_transf"/>
    <property type="match status" value="1"/>
</dbReference>
<proteinExistence type="predicted"/>
<sequence>MQDDIVGICRFSVWVRCDWVRTMKAPENEAKFLAEHALNLFWPERLARRFHAFENLC</sequence>
<organism evidence="1 2">
    <name type="scientific">Paracoccus aestuariivivens</name>
    <dbReference type="NCBI Taxonomy" id="1820333"/>
    <lineage>
        <taxon>Bacteria</taxon>
        <taxon>Pseudomonadati</taxon>
        <taxon>Pseudomonadota</taxon>
        <taxon>Alphaproteobacteria</taxon>
        <taxon>Rhodobacterales</taxon>
        <taxon>Paracoccaceae</taxon>
        <taxon>Paracoccus</taxon>
    </lineage>
</organism>
<gene>
    <name evidence="1" type="ORF">GL286_07385</name>
</gene>